<accession>A0A3E0I6G9</accession>
<dbReference type="EMBL" id="QUNO01000002">
    <property type="protein sequence ID" value="REH54323.1"/>
    <property type="molecule type" value="Genomic_DNA"/>
</dbReference>
<feature type="transmembrane region" description="Helical" evidence="1">
    <location>
        <begin position="39"/>
        <end position="60"/>
    </location>
</feature>
<protein>
    <submittedName>
        <fullName evidence="2">Uncharacterized protein</fullName>
    </submittedName>
</protein>
<sequence length="67" mass="6892">MIPLTVLGATLTLSFLALRSAELQSVPECVRARVGWLCAHVSTLLTLSAVVLIIGIVGIAHPTGGSP</sequence>
<dbReference type="RefSeq" id="WP_116173398.1">
    <property type="nucleotide sequence ID" value="NZ_CP144375.1"/>
</dbReference>
<reference evidence="2 3" key="1">
    <citation type="submission" date="2018-08" db="EMBL/GenBank/DDBJ databases">
        <title>Genomic Encyclopedia of Archaeal and Bacterial Type Strains, Phase II (KMG-II): from individual species to whole genera.</title>
        <authorList>
            <person name="Goeker M."/>
        </authorList>
    </citation>
    <scope>NUCLEOTIDE SEQUENCE [LARGE SCALE GENOMIC DNA]</scope>
    <source>
        <strain evidence="2 3">DSM 45791</strain>
    </source>
</reference>
<dbReference type="Proteomes" id="UP000256269">
    <property type="component" value="Unassembled WGS sequence"/>
</dbReference>
<keyword evidence="3" id="KW-1185">Reference proteome</keyword>
<keyword evidence="1" id="KW-0472">Membrane</keyword>
<evidence type="ECO:0000256" key="1">
    <source>
        <dbReference type="SAM" id="Phobius"/>
    </source>
</evidence>
<keyword evidence="1" id="KW-1133">Transmembrane helix</keyword>
<proteinExistence type="predicted"/>
<organism evidence="2 3">
    <name type="scientific">Kutzneria buriramensis</name>
    <dbReference type="NCBI Taxonomy" id="1045776"/>
    <lineage>
        <taxon>Bacteria</taxon>
        <taxon>Bacillati</taxon>
        <taxon>Actinomycetota</taxon>
        <taxon>Actinomycetes</taxon>
        <taxon>Pseudonocardiales</taxon>
        <taxon>Pseudonocardiaceae</taxon>
        <taxon>Kutzneria</taxon>
    </lineage>
</organism>
<dbReference type="OrthoDB" id="9924709at2"/>
<keyword evidence="1" id="KW-0812">Transmembrane</keyword>
<name>A0A3E0I6G9_9PSEU</name>
<comment type="caution">
    <text evidence="2">The sequence shown here is derived from an EMBL/GenBank/DDBJ whole genome shotgun (WGS) entry which is preliminary data.</text>
</comment>
<gene>
    <name evidence="2" type="ORF">BCF44_102555</name>
</gene>
<evidence type="ECO:0000313" key="3">
    <source>
        <dbReference type="Proteomes" id="UP000256269"/>
    </source>
</evidence>
<dbReference type="AlphaFoldDB" id="A0A3E0I6G9"/>
<evidence type="ECO:0000313" key="2">
    <source>
        <dbReference type="EMBL" id="REH54323.1"/>
    </source>
</evidence>